<dbReference type="SUPFAM" id="SSF53474">
    <property type="entry name" value="alpha/beta-Hydrolases"/>
    <property type="match status" value="1"/>
</dbReference>
<keyword evidence="3" id="KW-0378">Hydrolase</keyword>
<feature type="chain" id="PRO_5045708078" evidence="1">
    <location>
        <begin position="20"/>
        <end position="256"/>
    </location>
</feature>
<dbReference type="InterPro" id="IPR002925">
    <property type="entry name" value="Dienelactn_hydro"/>
</dbReference>
<dbReference type="Gene3D" id="3.40.50.1820">
    <property type="entry name" value="alpha/beta hydrolase"/>
    <property type="match status" value="1"/>
</dbReference>
<evidence type="ECO:0000313" key="4">
    <source>
        <dbReference type="Proteomes" id="UP001501169"/>
    </source>
</evidence>
<dbReference type="PANTHER" id="PTHR22946:SF0">
    <property type="entry name" value="DIENELACTONE HYDROLASE DOMAIN-CONTAINING PROTEIN"/>
    <property type="match status" value="1"/>
</dbReference>
<evidence type="ECO:0000259" key="2">
    <source>
        <dbReference type="Pfam" id="PF01738"/>
    </source>
</evidence>
<dbReference type="Pfam" id="PF01738">
    <property type="entry name" value="DLH"/>
    <property type="match status" value="1"/>
</dbReference>
<feature type="domain" description="Dienelactone hydrolase" evidence="2">
    <location>
        <begin position="43"/>
        <end position="256"/>
    </location>
</feature>
<keyword evidence="4" id="KW-1185">Reference proteome</keyword>
<dbReference type="GO" id="GO:0016787">
    <property type="term" value="F:hydrolase activity"/>
    <property type="evidence" value="ECO:0007669"/>
    <property type="project" value="UniProtKB-KW"/>
</dbReference>
<name>A0ABN1DYS8_9GAMM</name>
<evidence type="ECO:0000256" key="1">
    <source>
        <dbReference type="SAM" id="SignalP"/>
    </source>
</evidence>
<accession>A0ABN1DYS8</accession>
<gene>
    <name evidence="3" type="ORF">GCM10009098_24500</name>
</gene>
<sequence>MKNYLAATVLLLISFAGHSAVTEQTLSMPAGLGQMVIYSNSDTKSAGPGVIVVHEWWGFNDYARSRARQLAELGYSTVAVDMYGHGKVAEHPDNAKAFMQQALEDSDKMQARFDAAKTALAKLPSVDPARLYAIGYCFGGAVVLNQARKGADLAGVASFHGMLSTQMPAKKGQVKAHILVATGGSDPFVPAQQVSDFTLEMANAGARFDVLNYPDAKHSFTDKHATENGKKFGMPFEYNRQADEHSWNAFLAMLQQ</sequence>
<dbReference type="PANTHER" id="PTHR22946">
    <property type="entry name" value="DIENELACTONE HYDROLASE DOMAIN-CONTAINING PROTEIN-RELATED"/>
    <property type="match status" value="1"/>
</dbReference>
<keyword evidence="1" id="KW-0732">Signal</keyword>
<reference evidence="3 4" key="1">
    <citation type="journal article" date="2019" name="Int. J. Syst. Evol. Microbiol.">
        <title>The Global Catalogue of Microorganisms (GCM) 10K type strain sequencing project: providing services to taxonomists for standard genome sequencing and annotation.</title>
        <authorList>
            <consortium name="The Broad Institute Genomics Platform"/>
            <consortium name="The Broad Institute Genome Sequencing Center for Infectious Disease"/>
            <person name="Wu L."/>
            <person name="Ma J."/>
        </authorList>
    </citation>
    <scope>NUCLEOTIDE SEQUENCE [LARGE SCALE GENOMIC DNA]</scope>
    <source>
        <strain evidence="3 4">JCM 14331</strain>
    </source>
</reference>
<dbReference type="Proteomes" id="UP001501169">
    <property type="component" value="Unassembled WGS sequence"/>
</dbReference>
<protein>
    <submittedName>
        <fullName evidence="3">Dienelactone hydrolase family protein</fullName>
    </submittedName>
</protein>
<organism evidence="3 4">
    <name type="scientific">Rheinheimera aquimaris</name>
    <dbReference type="NCBI Taxonomy" id="412437"/>
    <lineage>
        <taxon>Bacteria</taxon>
        <taxon>Pseudomonadati</taxon>
        <taxon>Pseudomonadota</taxon>
        <taxon>Gammaproteobacteria</taxon>
        <taxon>Chromatiales</taxon>
        <taxon>Chromatiaceae</taxon>
        <taxon>Rheinheimera</taxon>
    </lineage>
</organism>
<dbReference type="RefSeq" id="WP_226766770.1">
    <property type="nucleotide sequence ID" value="NZ_BAAAEO010000003.1"/>
</dbReference>
<proteinExistence type="predicted"/>
<dbReference type="EMBL" id="BAAAEO010000003">
    <property type="protein sequence ID" value="GAA0555685.1"/>
    <property type="molecule type" value="Genomic_DNA"/>
</dbReference>
<feature type="signal peptide" evidence="1">
    <location>
        <begin position="1"/>
        <end position="19"/>
    </location>
</feature>
<evidence type="ECO:0000313" key="3">
    <source>
        <dbReference type="EMBL" id="GAA0555685.1"/>
    </source>
</evidence>
<dbReference type="InterPro" id="IPR050261">
    <property type="entry name" value="FrsA_esterase"/>
</dbReference>
<comment type="caution">
    <text evidence="3">The sequence shown here is derived from an EMBL/GenBank/DDBJ whole genome shotgun (WGS) entry which is preliminary data.</text>
</comment>
<dbReference type="InterPro" id="IPR029058">
    <property type="entry name" value="AB_hydrolase_fold"/>
</dbReference>